<evidence type="ECO:0000256" key="1">
    <source>
        <dbReference type="SAM" id="MobiDB-lite"/>
    </source>
</evidence>
<accession>A0A7W9BC62</accession>
<organism evidence="4 5">
    <name type="scientific">Sphingomonas aerophila</name>
    <dbReference type="NCBI Taxonomy" id="1344948"/>
    <lineage>
        <taxon>Bacteria</taxon>
        <taxon>Pseudomonadati</taxon>
        <taxon>Pseudomonadota</taxon>
        <taxon>Alphaproteobacteria</taxon>
        <taxon>Sphingomonadales</taxon>
        <taxon>Sphingomonadaceae</taxon>
        <taxon>Sphingomonas</taxon>
    </lineage>
</organism>
<keyword evidence="2" id="KW-1133">Transmembrane helix</keyword>
<name>A0A7W9BC62_9SPHN</name>
<feature type="transmembrane region" description="Helical" evidence="2">
    <location>
        <begin position="116"/>
        <end position="137"/>
    </location>
</feature>
<dbReference type="InterPro" id="IPR050879">
    <property type="entry name" value="Acyltransferase_3"/>
</dbReference>
<dbReference type="AlphaFoldDB" id="A0A7W9BC62"/>
<protein>
    <submittedName>
        <fullName evidence="4">Peptidoglycan/LPS O-acetylase OafA/YrhL</fullName>
    </submittedName>
</protein>
<dbReference type="Proteomes" id="UP000546200">
    <property type="component" value="Unassembled WGS sequence"/>
</dbReference>
<keyword evidence="5" id="KW-1185">Reference proteome</keyword>
<dbReference type="GO" id="GO:0000271">
    <property type="term" value="P:polysaccharide biosynthetic process"/>
    <property type="evidence" value="ECO:0007669"/>
    <property type="project" value="TreeGrafter"/>
</dbReference>
<keyword evidence="2" id="KW-0812">Transmembrane</keyword>
<feature type="transmembrane region" description="Helical" evidence="2">
    <location>
        <begin position="240"/>
        <end position="257"/>
    </location>
</feature>
<evidence type="ECO:0000256" key="2">
    <source>
        <dbReference type="SAM" id="Phobius"/>
    </source>
</evidence>
<evidence type="ECO:0000313" key="5">
    <source>
        <dbReference type="Proteomes" id="UP000546200"/>
    </source>
</evidence>
<dbReference type="GO" id="GO:0016020">
    <property type="term" value="C:membrane"/>
    <property type="evidence" value="ECO:0007669"/>
    <property type="project" value="TreeGrafter"/>
</dbReference>
<evidence type="ECO:0000313" key="4">
    <source>
        <dbReference type="EMBL" id="MBB5714314.1"/>
    </source>
</evidence>
<feature type="domain" description="Acyltransferase 3" evidence="3">
    <location>
        <begin position="42"/>
        <end position="352"/>
    </location>
</feature>
<feature type="transmembrane region" description="Helical" evidence="2">
    <location>
        <begin position="196"/>
        <end position="228"/>
    </location>
</feature>
<sequence>MAADQASAIPGGFSPSQTTEPAPLADAPLADAIAASRFNAAAHGLRGIAAFLVLCAHILGGTARHIYASDTAYVAAVKPAWYLGTFGVQLFFIISGFVILPSAIRYKPEEFALRRALRIYPLFFVLSLLFILLNAHTNAYPDINSATAIISGLLFLNLFTGTEQLTPNAWSLSFEVMFYALTCAIVHFGVRHRRRLPAAVAIAAAAIFIAAFPIALYFVAGVVIRILYSRRPGTAAAPRWELASLALMIGFASRGHFEYRWSDFANPVLVPIMLSSWAYFYFAVAPGSLTSRLGRNRFVAYTGTVSYSLYLVHPYVYLGLRKIFAANGLFTEHSAVSVMIFAVPVILLSFAAAHWVNRGLEQWPYRWFFHQQVYRTRKGAPGKTEPMLVERRA</sequence>
<feature type="transmembrane region" description="Helical" evidence="2">
    <location>
        <begin position="47"/>
        <end position="68"/>
    </location>
</feature>
<feature type="transmembrane region" description="Helical" evidence="2">
    <location>
        <begin position="143"/>
        <end position="160"/>
    </location>
</feature>
<feature type="region of interest" description="Disordered" evidence="1">
    <location>
        <begin position="1"/>
        <end position="21"/>
    </location>
</feature>
<gene>
    <name evidence="4" type="ORF">FHS94_001145</name>
</gene>
<evidence type="ECO:0000259" key="3">
    <source>
        <dbReference type="Pfam" id="PF01757"/>
    </source>
</evidence>
<feature type="transmembrane region" description="Helical" evidence="2">
    <location>
        <begin position="336"/>
        <end position="356"/>
    </location>
</feature>
<dbReference type="GO" id="GO:0016747">
    <property type="term" value="F:acyltransferase activity, transferring groups other than amino-acyl groups"/>
    <property type="evidence" value="ECO:0007669"/>
    <property type="project" value="InterPro"/>
</dbReference>
<dbReference type="InterPro" id="IPR002656">
    <property type="entry name" value="Acyl_transf_3_dom"/>
</dbReference>
<reference evidence="4 5" key="1">
    <citation type="submission" date="2020-08" db="EMBL/GenBank/DDBJ databases">
        <title>Genomic Encyclopedia of Type Strains, Phase IV (KMG-IV): sequencing the most valuable type-strain genomes for metagenomic binning, comparative biology and taxonomic classification.</title>
        <authorList>
            <person name="Goeker M."/>
        </authorList>
    </citation>
    <scope>NUCLEOTIDE SEQUENCE [LARGE SCALE GENOMIC DNA]</scope>
    <source>
        <strain evidence="4 5">DSM 100044</strain>
    </source>
</reference>
<keyword evidence="2" id="KW-0472">Membrane</keyword>
<proteinExistence type="predicted"/>
<feature type="transmembrane region" description="Helical" evidence="2">
    <location>
        <begin position="298"/>
        <end position="316"/>
    </location>
</feature>
<dbReference type="RefSeq" id="WP_184055523.1">
    <property type="nucleotide sequence ID" value="NZ_JACIJK010000003.1"/>
</dbReference>
<feature type="transmembrane region" description="Helical" evidence="2">
    <location>
        <begin position="80"/>
        <end position="104"/>
    </location>
</feature>
<dbReference type="PANTHER" id="PTHR23028">
    <property type="entry name" value="ACETYLTRANSFERASE"/>
    <property type="match status" value="1"/>
</dbReference>
<dbReference type="PANTHER" id="PTHR23028:SF131">
    <property type="entry name" value="BLR2367 PROTEIN"/>
    <property type="match status" value="1"/>
</dbReference>
<feature type="transmembrane region" description="Helical" evidence="2">
    <location>
        <begin position="269"/>
        <end position="286"/>
    </location>
</feature>
<dbReference type="Pfam" id="PF01757">
    <property type="entry name" value="Acyl_transf_3"/>
    <property type="match status" value="1"/>
</dbReference>
<feature type="transmembrane region" description="Helical" evidence="2">
    <location>
        <begin position="172"/>
        <end position="190"/>
    </location>
</feature>
<comment type="caution">
    <text evidence="4">The sequence shown here is derived from an EMBL/GenBank/DDBJ whole genome shotgun (WGS) entry which is preliminary data.</text>
</comment>
<dbReference type="EMBL" id="JACIJK010000003">
    <property type="protein sequence ID" value="MBB5714314.1"/>
    <property type="molecule type" value="Genomic_DNA"/>
</dbReference>